<dbReference type="SMART" id="SM01016">
    <property type="entry name" value="Arg_tRNA_synt_N"/>
    <property type="match status" value="1"/>
</dbReference>
<dbReference type="PRINTS" id="PR01038">
    <property type="entry name" value="TRNASYNTHARG"/>
</dbReference>
<evidence type="ECO:0000256" key="4">
    <source>
        <dbReference type="ARBA" id="ARBA00022840"/>
    </source>
</evidence>
<dbReference type="AlphaFoldDB" id="A0A2R6ADB1"/>
<dbReference type="GO" id="GO:0005737">
    <property type="term" value="C:cytoplasm"/>
    <property type="evidence" value="ECO:0007669"/>
    <property type="project" value="UniProtKB-SubCell"/>
</dbReference>
<evidence type="ECO:0000259" key="11">
    <source>
        <dbReference type="SMART" id="SM00836"/>
    </source>
</evidence>
<evidence type="ECO:0000256" key="3">
    <source>
        <dbReference type="ARBA" id="ARBA00022741"/>
    </source>
</evidence>
<keyword evidence="5 8" id="KW-0648">Protein biosynthesis</keyword>
<comment type="similarity">
    <text evidence="1 8 9">Belongs to the class-I aminoacyl-tRNA synthetase family.</text>
</comment>
<dbReference type="Pfam" id="PF00750">
    <property type="entry name" value="tRNA-synt_1d"/>
    <property type="match status" value="1"/>
</dbReference>
<accession>A0A2R6ADB1</accession>
<protein>
    <recommendedName>
        <fullName evidence="8">Arginine--tRNA ligase</fullName>
        <ecNumber evidence="8">6.1.1.19</ecNumber>
    </recommendedName>
    <alternativeName>
        <fullName evidence="8">Arginyl-tRNA synthetase</fullName>
        <shortName evidence="8">ArgRS</shortName>
    </alternativeName>
</protein>
<evidence type="ECO:0000313" key="14">
    <source>
        <dbReference type="Proteomes" id="UP000240880"/>
    </source>
</evidence>
<dbReference type="SUPFAM" id="SSF47323">
    <property type="entry name" value="Anticodon-binding domain of a subclass of class I aminoacyl-tRNA synthetases"/>
    <property type="match status" value="1"/>
</dbReference>
<dbReference type="InterPro" id="IPR008909">
    <property type="entry name" value="DALR_anticod-bd"/>
</dbReference>
<dbReference type="InterPro" id="IPR014729">
    <property type="entry name" value="Rossmann-like_a/b/a_fold"/>
</dbReference>
<dbReference type="InterPro" id="IPR009080">
    <property type="entry name" value="tRNAsynth_Ia_anticodon-bd"/>
</dbReference>
<dbReference type="Pfam" id="PF05746">
    <property type="entry name" value="DALR_1"/>
    <property type="match status" value="1"/>
</dbReference>
<evidence type="ECO:0000313" key="13">
    <source>
        <dbReference type="EMBL" id="PSN84356.1"/>
    </source>
</evidence>
<keyword evidence="3 8" id="KW-0547">Nucleotide-binding</keyword>
<comment type="caution">
    <text evidence="8">Lacks conserved residue(s) required for the propagation of feature annotation.</text>
</comment>
<dbReference type="SUPFAM" id="SSF55190">
    <property type="entry name" value="Arginyl-tRNA synthetase (ArgRS), N-terminal 'additional' domain"/>
    <property type="match status" value="1"/>
</dbReference>
<dbReference type="InterPro" id="IPR035684">
    <property type="entry name" value="ArgRS_core"/>
</dbReference>
<dbReference type="Pfam" id="PF03485">
    <property type="entry name" value="Arg_tRNA_synt_N"/>
    <property type="match status" value="1"/>
</dbReference>
<dbReference type="InterPro" id="IPR001278">
    <property type="entry name" value="Arg-tRNA-ligase"/>
</dbReference>
<dbReference type="PANTHER" id="PTHR11956:SF5">
    <property type="entry name" value="ARGININE--TRNA LIGASE, CYTOPLASMIC"/>
    <property type="match status" value="1"/>
</dbReference>
<dbReference type="GO" id="GO:0004814">
    <property type="term" value="F:arginine-tRNA ligase activity"/>
    <property type="evidence" value="ECO:0007669"/>
    <property type="project" value="UniProtKB-UniRule"/>
</dbReference>
<name>A0A2R6ADB1_9ARCH</name>
<evidence type="ECO:0000256" key="7">
    <source>
        <dbReference type="ARBA" id="ARBA00049339"/>
    </source>
</evidence>
<dbReference type="SUPFAM" id="SSF52374">
    <property type="entry name" value="Nucleotidylyl transferase"/>
    <property type="match status" value="1"/>
</dbReference>
<proteinExistence type="inferred from homology"/>
<dbReference type="Gene3D" id="3.40.50.620">
    <property type="entry name" value="HUPs"/>
    <property type="match status" value="1"/>
</dbReference>
<keyword evidence="6 8" id="KW-0030">Aminoacyl-tRNA synthetase</keyword>
<evidence type="ECO:0000259" key="12">
    <source>
        <dbReference type="SMART" id="SM01016"/>
    </source>
</evidence>
<organism evidence="13 14">
    <name type="scientific">Candidatus Marsarchaeota G1 archaeon OSP_D</name>
    <dbReference type="NCBI Taxonomy" id="1978155"/>
    <lineage>
        <taxon>Archaea</taxon>
        <taxon>Candidatus Marsarchaeota</taxon>
        <taxon>Candidatus Marsarchaeota group 1</taxon>
    </lineage>
</organism>
<dbReference type="GO" id="GO:0005524">
    <property type="term" value="F:ATP binding"/>
    <property type="evidence" value="ECO:0007669"/>
    <property type="project" value="UniProtKB-UniRule"/>
</dbReference>
<evidence type="ECO:0000256" key="10">
    <source>
        <dbReference type="SAM" id="Coils"/>
    </source>
</evidence>
<comment type="catalytic activity">
    <reaction evidence="7 8">
        <text>tRNA(Arg) + L-arginine + ATP = L-arginyl-tRNA(Arg) + AMP + diphosphate</text>
        <dbReference type="Rhea" id="RHEA:20301"/>
        <dbReference type="Rhea" id="RHEA-COMP:9658"/>
        <dbReference type="Rhea" id="RHEA-COMP:9673"/>
        <dbReference type="ChEBI" id="CHEBI:30616"/>
        <dbReference type="ChEBI" id="CHEBI:32682"/>
        <dbReference type="ChEBI" id="CHEBI:33019"/>
        <dbReference type="ChEBI" id="CHEBI:78442"/>
        <dbReference type="ChEBI" id="CHEBI:78513"/>
        <dbReference type="ChEBI" id="CHEBI:456215"/>
        <dbReference type="EC" id="6.1.1.19"/>
    </reaction>
</comment>
<evidence type="ECO:0000256" key="8">
    <source>
        <dbReference type="HAMAP-Rule" id="MF_00123"/>
    </source>
</evidence>
<dbReference type="GO" id="GO:0006420">
    <property type="term" value="P:arginyl-tRNA aminoacylation"/>
    <property type="evidence" value="ECO:0007669"/>
    <property type="project" value="UniProtKB-UniRule"/>
</dbReference>
<dbReference type="Proteomes" id="UP000240880">
    <property type="component" value="Unassembled WGS sequence"/>
</dbReference>
<feature type="domain" description="Arginyl tRNA synthetase N-terminal" evidence="12">
    <location>
        <begin position="8"/>
        <end position="87"/>
    </location>
</feature>
<dbReference type="EMBL" id="NEXC01000004">
    <property type="protein sequence ID" value="PSN84356.1"/>
    <property type="molecule type" value="Genomic_DNA"/>
</dbReference>
<feature type="coiled-coil region" evidence="10">
    <location>
        <begin position="197"/>
        <end position="224"/>
    </location>
</feature>
<dbReference type="PANTHER" id="PTHR11956">
    <property type="entry name" value="ARGINYL-TRNA SYNTHETASE"/>
    <property type="match status" value="1"/>
</dbReference>
<keyword evidence="10" id="KW-0175">Coiled coil</keyword>
<dbReference type="NCBIfam" id="NF002446">
    <property type="entry name" value="PRK01611.3-3"/>
    <property type="match status" value="1"/>
</dbReference>
<evidence type="ECO:0000256" key="9">
    <source>
        <dbReference type="RuleBase" id="RU363038"/>
    </source>
</evidence>
<dbReference type="InterPro" id="IPR005148">
    <property type="entry name" value="Arg-tRNA-synth_N"/>
</dbReference>
<dbReference type="NCBIfam" id="TIGR00456">
    <property type="entry name" value="argS"/>
    <property type="match status" value="1"/>
</dbReference>
<evidence type="ECO:0000256" key="2">
    <source>
        <dbReference type="ARBA" id="ARBA00022598"/>
    </source>
</evidence>
<evidence type="ECO:0000256" key="1">
    <source>
        <dbReference type="ARBA" id="ARBA00005594"/>
    </source>
</evidence>
<dbReference type="SMART" id="SM00836">
    <property type="entry name" value="DALR_1"/>
    <property type="match status" value="1"/>
</dbReference>
<reference evidence="13 14" key="1">
    <citation type="submission" date="2017-04" db="EMBL/GenBank/DDBJ databases">
        <title>Novel microbial lineages endemic to geothermal iron-oxide mats fill important gaps in the evolutionary history of Archaea.</title>
        <authorList>
            <person name="Jay Z.J."/>
            <person name="Beam J.P."/>
            <person name="Dlakic M."/>
            <person name="Rusch D.B."/>
            <person name="Kozubal M.A."/>
            <person name="Inskeep W.P."/>
        </authorList>
    </citation>
    <scope>NUCLEOTIDE SEQUENCE [LARGE SCALE GENOMIC DNA]</scope>
    <source>
        <strain evidence="13">OSP_D</strain>
    </source>
</reference>
<evidence type="ECO:0000256" key="6">
    <source>
        <dbReference type="ARBA" id="ARBA00023146"/>
    </source>
</evidence>
<evidence type="ECO:0000256" key="5">
    <source>
        <dbReference type="ARBA" id="ARBA00022917"/>
    </source>
</evidence>
<feature type="domain" description="DALR anticodon binding" evidence="11">
    <location>
        <begin position="519"/>
        <end position="636"/>
    </location>
</feature>
<comment type="caution">
    <text evidence="13">The sequence shown here is derived from an EMBL/GenBank/DDBJ whole genome shotgun (WGS) entry which is preliminary data.</text>
</comment>
<keyword evidence="4 8" id="KW-0067">ATP-binding</keyword>
<sequence length="636" mass="71697">MKLSDPITLVKKEILEKLPKELALTIDDFEIPPSDNFGDISLPLHSVAKRLGKKPEELSQSVLKAVSDWGEYTQKVESVGGYLNFFLDTRSLARLTWHTIKSSPSSYGKTELPFERVIVEHTSANPIHPLHIGAARNAVYGDTVARVLQACGKSVQTRFYVDDTGRQTAIAALGFKLAGESLLKAKPDEYVGQLYVYSNALVRIHELKKELNATKDEEEVARLRGELDDWLGVIYEQSQKSPELYDLLTKKFSEIEDPSSEVAKIIRLYEEGDAATVKLVRRMVELCLQGFVQTLRRANIFHDVFDYESELVWNGSVERILDEVRASRYAKYEGNALVFDIDRAASELGLKKILGIPENHKIPELPLTRSDGTTLYVTRDMAYSLKKLSDADTVYNVIGVEQSLAQLQLKIALFALGYKKILNQHHLAYELVELPGYRMSGRRGRYVTFDSILDEAKLRAEEEVSKRNPELKPEERAEIAEKIAVAAVRFALTSVGATKKIIFSWDRVLDFEKNSGPYALYTYARANNIIRKAAVNPFLLEPEFSKLESQTEHKIVFACSRLPEVIRATAKNIKPEILTEYTLRLCDLFNSYYASTPVLGAHDEDTKNARLALVTMVRTCLGFAFGVLGVEALERM</sequence>
<dbReference type="EC" id="6.1.1.19" evidence="8"/>
<keyword evidence="8" id="KW-0963">Cytoplasm</keyword>
<dbReference type="HAMAP" id="MF_00123">
    <property type="entry name" value="Arg_tRNA_synth"/>
    <property type="match status" value="1"/>
</dbReference>
<gene>
    <name evidence="8" type="primary">argS</name>
    <name evidence="13" type="ORF">B9Q01_01350</name>
</gene>
<comment type="subcellular location">
    <subcellularLocation>
        <location evidence="8">Cytoplasm</location>
    </subcellularLocation>
</comment>
<dbReference type="Gene3D" id="1.10.730.10">
    <property type="entry name" value="Isoleucyl-tRNA Synthetase, Domain 1"/>
    <property type="match status" value="1"/>
</dbReference>
<keyword evidence="2 8" id="KW-0436">Ligase</keyword>
<dbReference type="InterPro" id="IPR036695">
    <property type="entry name" value="Arg-tRNA-synth_N_sf"/>
</dbReference>
<dbReference type="Gene3D" id="3.30.1360.70">
    <property type="entry name" value="Arginyl tRNA synthetase N-terminal domain"/>
    <property type="match status" value="1"/>
</dbReference>